<dbReference type="STRING" id="106004.A0A1Y2ELL5"/>
<proteinExistence type="predicted"/>
<comment type="caution">
    <text evidence="1">The sequence shown here is derived from an EMBL/GenBank/DDBJ whole genome shotgun (WGS) entry which is preliminary data.</text>
</comment>
<dbReference type="PANTHER" id="PTHR28180">
    <property type="entry name" value="CONSERVED MITOCHONDRIAL PROTEIN-RELATED"/>
    <property type="match status" value="1"/>
</dbReference>
<evidence type="ECO:0000313" key="1">
    <source>
        <dbReference type="EMBL" id="ORY72412.1"/>
    </source>
</evidence>
<accession>A0A1Y2ELL5</accession>
<evidence type="ECO:0008006" key="3">
    <source>
        <dbReference type="Google" id="ProtNLM"/>
    </source>
</evidence>
<dbReference type="InterPro" id="IPR029032">
    <property type="entry name" value="AhpD-like"/>
</dbReference>
<dbReference type="InParanoid" id="A0A1Y2ELL5"/>
<protein>
    <recommendedName>
        <fullName evidence="3">Carboxymuconolactone decarboxylase-like domain-containing protein</fullName>
    </recommendedName>
</protein>
<dbReference type="EMBL" id="MCGR01000052">
    <property type="protein sequence ID" value="ORY72412.1"/>
    <property type="molecule type" value="Genomic_DNA"/>
</dbReference>
<dbReference type="PANTHER" id="PTHR28180:SF5">
    <property type="entry name" value="DNA POLYMERASE ALPHA SUBUNIT B"/>
    <property type="match status" value="1"/>
</dbReference>
<reference evidence="1 2" key="1">
    <citation type="submission" date="2016-07" db="EMBL/GenBank/DDBJ databases">
        <title>Pervasive Adenine N6-methylation of Active Genes in Fungi.</title>
        <authorList>
            <consortium name="DOE Joint Genome Institute"/>
            <person name="Mondo S.J."/>
            <person name="Dannebaum R.O."/>
            <person name="Kuo R.C."/>
            <person name="Labutti K."/>
            <person name="Haridas S."/>
            <person name="Kuo A."/>
            <person name="Salamov A."/>
            <person name="Ahrendt S.R."/>
            <person name="Lipzen A."/>
            <person name="Sullivan W."/>
            <person name="Andreopoulos W.B."/>
            <person name="Clum A."/>
            <person name="Lindquist E."/>
            <person name="Daum C."/>
            <person name="Ramamoorthy G.K."/>
            <person name="Gryganskyi A."/>
            <person name="Culley D."/>
            <person name="Magnuson J.K."/>
            <person name="James T.Y."/>
            <person name="O'Malley M.A."/>
            <person name="Stajich J.E."/>
            <person name="Spatafora J.W."/>
            <person name="Visel A."/>
            <person name="Grigoriev I.V."/>
        </authorList>
    </citation>
    <scope>NUCLEOTIDE SEQUENCE [LARGE SCALE GENOMIC DNA]</scope>
    <source>
        <strain evidence="1 2">62-1032</strain>
    </source>
</reference>
<evidence type="ECO:0000313" key="2">
    <source>
        <dbReference type="Proteomes" id="UP000193467"/>
    </source>
</evidence>
<dbReference type="SUPFAM" id="SSF69118">
    <property type="entry name" value="AhpD-like"/>
    <property type="match status" value="1"/>
</dbReference>
<sequence>MAAPLTEAIPALLQRLSSTLQRPSASYILPAVVFTTLGQAHTWIGPVYQHAVRSLPPAPSTRSPSSLYPVEDDVPRRRVVRELKEAIQKSAILIGVPRAIEAQLHLGEVIEEGAKDDSFVREELEGVEPAEARRRGRAGLATVYQEDIGPIFEMMETDLKDVRWMSQQITYGAFLTPLDPPTADKPSRDPLAHDPALLSIVTLSAMVPQRTPREILWHLRGALRRGIPREEVETIHAAIAEVCAACGLKNVREGMPTVADVEVQKEERGAE</sequence>
<gene>
    <name evidence="1" type="ORF">BCR35DRAFT_318975</name>
</gene>
<dbReference type="Gene3D" id="1.20.1290.10">
    <property type="entry name" value="AhpD-like"/>
    <property type="match status" value="1"/>
</dbReference>
<organism evidence="1 2">
    <name type="scientific">Leucosporidium creatinivorum</name>
    <dbReference type="NCBI Taxonomy" id="106004"/>
    <lineage>
        <taxon>Eukaryota</taxon>
        <taxon>Fungi</taxon>
        <taxon>Dikarya</taxon>
        <taxon>Basidiomycota</taxon>
        <taxon>Pucciniomycotina</taxon>
        <taxon>Microbotryomycetes</taxon>
        <taxon>Leucosporidiales</taxon>
        <taxon>Leucosporidium</taxon>
    </lineage>
</organism>
<dbReference type="InterPro" id="IPR052999">
    <property type="entry name" value="PTS1_Protein"/>
</dbReference>
<dbReference type="AlphaFoldDB" id="A0A1Y2ELL5"/>
<dbReference type="OrthoDB" id="5537330at2759"/>
<dbReference type="Proteomes" id="UP000193467">
    <property type="component" value="Unassembled WGS sequence"/>
</dbReference>
<name>A0A1Y2ELL5_9BASI</name>
<keyword evidence="2" id="KW-1185">Reference proteome</keyword>